<dbReference type="BioCyc" id="RHOM585394:G1H02-2424-MONOMER"/>
<dbReference type="GeneID" id="93724170"/>
<dbReference type="EMBL" id="CP003040">
    <property type="protein sequence ID" value="AEN97539.1"/>
    <property type="molecule type" value="Genomic_DNA"/>
</dbReference>
<protein>
    <submittedName>
        <fullName evidence="1">Uncharacterized protein</fullName>
    </submittedName>
</protein>
<evidence type="ECO:0000313" key="2">
    <source>
        <dbReference type="Proteomes" id="UP000008178"/>
    </source>
</evidence>
<gene>
    <name evidence="1" type="ordered locus">RHOM_12155</name>
</gene>
<dbReference type="HOGENOM" id="CLU_151804_1_0_9"/>
<dbReference type="RefSeq" id="WP_014080550.1">
    <property type="nucleotide sequence ID" value="NC_015977.1"/>
</dbReference>
<keyword evidence="2" id="KW-1185">Reference proteome</keyword>
<dbReference type="OrthoDB" id="9808061at2"/>
<dbReference type="Proteomes" id="UP000008178">
    <property type="component" value="Chromosome"/>
</dbReference>
<organism evidence="1 2">
    <name type="scientific">Roseburia hominis (strain DSM 16839 / JCM 17582 / NCIMB 14029 / A2-183)</name>
    <dbReference type="NCBI Taxonomy" id="585394"/>
    <lineage>
        <taxon>Bacteria</taxon>
        <taxon>Bacillati</taxon>
        <taxon>Bacillota</taxon>
        <taxon>Clostridia</taxon>
        <taxon>Lachnospirales</taxon>
        <taxon>Lachnospiraceae</taxon>
        <taxon>Roseburia</taxon>
    </lineage>
</organism>
<reference evidence="1 2" key="1">
    <citation type="journal article" date="2015" name="Genome Announc.">
        <title>Complete genome sequence of the human gut symbiont Roseburia hominis.</title>
        <authorList>
            <person name="Travis A.J."/>
            <person name="Kelly D."/>
            <person name="Flint H.J."/>
            <person name="Aminov R.I."/>
        </authorList>
    </citation>
    <scope>NUCLEOTIDE SEQUENCE [LARGE SCALE GENOMIC DNA]</scope>
    <source>
        <strain evidence="2">DSM 16839 / JCM 17582 / NCIMB 14029 / A2-183</strain>
    </source>
</reference>
<accession>G2T551</accession>
<sequence>MKSQTALVARSCRLNEWVQMIHDCKNRPAGMSVDEWCKLNSITKANYYYRMRQVRIACLDALPAETLEHAVVPVPLALMEEPAGISPVSSNNNSCLELYAHGVTLRVTEATSETLLTKVLGVLAHVE</sequence>
<dbReference type="KEGG" id="rho:RHOM_12155"/>
<name>G2T551_ROSHA</name>
<dbReference type="eggNOG" id="ENOG503363Y">
    <property type="taxonomic scope" value="Bacteria"/>
</dbReference>
<proteinExistence type="predicted"/>
<evidence type="ECO:0000313" key="1">
    <source>
        <dbReference type="EMBL" id="AEN97539.1"/>
    </source>
</evidence>
<dbReference type="AlphaFoldDB" id="G2T551"/>
<dbReference type="STRING" id="585394.RHOM_12155"/>